<evidence type="ECO:0000313" key="2">
    <source>
        <dbReference type="Proteomes" id="UP000324800"/>
    </source>
</evidence>
<feature type="non-terminal residue" evidence="1">
    <location>
        <position position="270"/>
    </location>
</feature>
<dbReference type="Proteomes" id="UP000324800">
    <property type="component" value="Unassembled WGS sequence"/>
</dbReference>
<dbReference type="AlphaFoldDB" id="A0A5J4TZW4"/>
<dbReference type="EMBL" id="SNRW01022479">
    <property type="protein sequence ID" value="KAA6363787.1"/>
    <property type="molecule type" value="Genomic_DNA"/>
</dbReference>
<gene>
    <name evidence="1" type="ORF">EZS28_040686</name>
</gene>
<name>A0A5J4TZW4_9EUKA</name>
<proteinExistence type="predicted"/>
<sequence length="270" mass="30794">MADYSDFDRDKADLQGQSASAIVYQDLQQIRQSKGSIKNELLRLNMTILSGPKFAEAAISQGAVPLILEKIKKSNEEGINDIVSFIFASLGIVGDYSPSKPGQFPTILKSIENMSMLCNGSKEAQSLLSYKMTIWRIICTLDDRNISNETKHGMLVILTEWLINRRHNKKNPSEIKTAAQQQSKQTGEDAYAIERQLQIQEKNDTKNEEILLIKMKEMEKSMREEKKRNPNKDSIWHKIFGRVNLLLSFLLRNKREDQGQELGAQGESFR</sequence>
<comment type="caution">
    <text evidence="1">The sequence shown here is derived from an EMBL/GenBank/DDBJ whole genome shotgun (WGS) entry which is preliminary data.</text>
</comment>
<reference evidence="1 2" key="1">
    <citation type="submission" date="2019-03" db="EMBL/GenBank/DDBJ databases">
        <title>Single cell metagenomics reveals metabolic interactions within the superorganism composed of flagellate Streblomastix strix and complex community of Bacteroidetes bacteria on its surface.</title>
        <authorList>
            <person name="Treitli S.C."/>
            <person name="Kolisko M."/>
            <person name="Husnik F."/>
            <person name="Keeling P."/>
            <person name="Hampl V."/>
        </authorList>
    </citation>
    <scope>NUCLEOTIDE SEQUENCE [LARGE SCALE GENOMIC DNA]</scope>
    <source>
        <strain evidence="1">ST1C</strain>
    </source>
</reference>
<accession>A0A5J4TZW4</accession>
<organism evidence="1 2">
    <name type="scientific">Streblomastix strix</name>
    <dbReference type="NCBI Taxonomy" id="222440"/>
    <lineage>
        <taxon>Eukaryota</taxon>
        <taxon>Metamonada</taxon>
        <taxon>Preaxostyla</taxon>
        <taxon>Oxymonadida</taxon>
        <taxon>Streblomastigidae</taxon>
        <taxon>Streblomastix</taxon>
    </lineage>
</organism>
<evidence type="ECO:0000313" key="1">
    <source>
        <dbReference type="EMBL" id="KAA6363787.1"/>
    </source>
</evidence>
<protein>
    <submittedName>
        <fullName evidence="1">Uncharacterized protein</fullName>
    </submittedName>
</protein>